<dbReference type="Gene3D" id="3.40.30.10">
    <property type="entry name" value="Glutaredoxin"/>
    <property type="match status" value="1"/>
</dbReference>
<evidence type="ECO:0000259" key="1">
    <source>
        <dbReference type="Pfam" id="PF00085"/>
    </source>
</evidence>
<gene>
    <name evidence="2" type="ORF">DFP96_10662</name>
</gene>
<name>A0A4R6ZKE7_9LIST</name>
<accession>A0A4R6ZKE7</accession>
<dbReference type="Pfam" id="PF00085">
    <property type="entry name" value="Thioredoxin"/>
    <property type="match status" value="1"/>
</dbReference>
<dbReference type="STRING" id="1265846.PROCOU_02674"/>
<dbReference type="OrthoDB" id="5784238at2"/>
<dbReference type="Proteomes" id="UP000295558">
    <property type="component" value="Unassembled WGS sequence"/>
</dbReference>
<dbReference type="InterPro" id="IPR036249">
    <property type="entry name" value="Thioredoxin-like_sf"/>
</dbReference>
<protein>
    <submittedName>
        <fullName evidence="2">Thioredoxin</fullName>
    </submittedName>
</protein>
<proteinExistence type="predicted"/>
<reference evidence="2 3" key="1">
    <citation type="submission" date="2019-03" db="EMBL/GenBank/DDBJ databases">
        <title>Genomic Encyclopedia of Type Strains, Phase III (KMG-III): the genomes of soil and plant-associated and newly described type strains.</title>
        <authorList>
            <person name="Whitman W."/>
        </authorList>
    </citation>
    <scope>NUCLEOTIDE SEQUENCE [LARGE SCALE GENOMIC DNA]</scope>
    <source>
        <strain evidence="2 3">CECT 7972</strain>
    </source>
</reference>
<feature type="domain" description="Thioredoxin" evidence="1">
    <location>
        <begin position="19"/>
        <end position="100"/>
    </location>
</feature>
<keyword evidence="3" id="KW-1185">Reference proteome</keyword>
<evidence type="ECO:0000313" key="2">
    <source>
        <dbReference type="EMBL" id="TDR52857.1"/>
    </source>
</evidence>
<organism evidence="2 3">
    <name type="scientific">Listeria rocourtiae</name>
    <dbReference type="NCBI Taxonomy" id="647910"/>
    <lineage>
        <taxon>Bacteria</taxon>
        <taxon>Bacillati</taxon>
        <taxon>Bacillota</taxon>
        <taxon>Bacilli</taxon>
        <taxon>Bacillales</taxon>
        <taxon>Listeriaceae</taxon>
        <taxon>Listeria</taxon>
    </lineage>
</organism>
<sequence length="113" mass="13035">MRRGFLLLEGLDLVDLWNKQQLMARIEDNEDFAVYFYTPMCLGCQQAMKLVDMADDAMPELKIGKMDLNYVPELAERWAITNVPVLLIFKQGELAATSYRTGNMMEVYDFLKG</sequence>
<dbReference type="AlphaFoldDB" id="A0A4R6ZKE7"/>
<dbReference type="EMBL" id="SNZK01000006">
    <property type="protein sequence ID" value="TDR52857.1"/>
    <property type="molecule type" value="Genomic_DNA"/>
</dbReference>
<evidence type="ECO:0000313" key="3">
    <source>
        <dbReference type="Proteomes" id="UP000295558"/>
    </source>
</evidence>
<comment type="caution">
    <text evidence="2">The sequence shown here is derived from an EMBL/GenBank/DDBJ whole genome shotgun (WGS) entry which is preliminary data.</text>
</comment>
<dbReference type="SUPFAM" id="SSF52833">
    <property type="entry name" value="Thioredoxin-like"/>
    <property type="match status" value="1"/>
</dbReference>
<dbReference type="CDD" id="cd02947">
    <property type="entry name" value="TRX_family"/>
    <property type="match status" value="1"/>
</dbReference>
<dbReference type="InterPro" id="IPR013766">
    <property type="entry name" value="Thioredoxin_domain"/>
</dbReference>